<keyword evidence="1 3" id="KW-0812">Transmembrane</keyword>
<protein>
    <submittedName>
        <fullName evidence="3">Transmembrane protein, putative</fullName>
    </submittedName>
</protein>
<feature type="transmembrane region" description="Helical" evidence="1">
    <location>
        <begin position="949"/>
        <end position="971"/>
    </location>
</feature>
<dbReference type="PANTHER" id="PTHR11319">
    <property type="entry name" value="G PROTEIN-COUPLED RECEPTOR-RELATED"/>
    <property type="match status" value="1"/>
</dbReference>
<dbReference type="InParanoid" id="Q23ZB1"/>
<sequence>MRQIFAFSILAIINVIICQNNSTQQIQKIFDDQGIHTIYYNNTFKLTGLNNANIVFSLENMTIMDSFLIEGNDLSFTFSEFTLRNVSIGLNNQSLFVLSQTKSFVINNMKLENIEIFTPIFSVNYLEGFSIERGQIINSYLEKGFGSFQEVQSFIIKQSIVDIDTIQNLNEPFYKLNNTKMFHFENCKFGILSRNSLNKDQQKEVYLTEKEQSKQNIPSFIQNQKYLNFIEVYGNKKLYQGSESYLKFIQADFNNTNIRFLLISSQIEQKIIIQFCQFANMKSVSSGGCISNLGVAMLEFTKTIFDTCQSQMFGGAIYSANLNVTDELIVQNCKSKIGGGAFLGLRAEDKMLLDAEKIKFINNKATVSSQQYFACTNQIDSFQMPHCNLFEIDSLFQLNTELVNTQYYMVQQQINIEKLVTPPYIIYHMSLQQNMIYLIRLKVEYKCAEQKQLCSVSEFDEFQSIGNLYDFIEDNLKQYFYNFNLPNVNYPYLLTSYFEYFDCINSYIDLFELQFFQIHFYYKNSRFGCYNPTNNCQKGMEQVLNVQKQQIQCKYCSFGSYSGDPQNNCAICETEKFDKCYADVSYLKQNLWRPQNSQFSETYLCELNQQSCNGEKRYGSGNELCLEGYIGPQCLTCDINGEYWNGESYGLQGYFQCAKCSTLQNNTLFNYLSAAFSLFLFFFTVRGSFKRMQNQIYRRYLSFYMKRIYIGYSFIRQNQSSVYTKILLFNFQMYLLTYYFVDFNHYDYSIHSRIYSFFNPLQNQGGTSYDCFLKQYFDKAESLGYIKLLISIMSPLVLNFCFLIFIGIFSCIRKKNYFFIIISSFTYSIIFVFQQSIISYSIESFTCIQLTQKDQYLMIDTSINCSNQHMMNSMKYLSIPALIIYVFALPIALFGYIYANRSNLEKTKILIIFGFMYDEYKRRYFYWQFIKLILSTLLSALVSLGKAQIVLSCLIYCAILSVYSASVIYFQPFQQVFINKVELVSNILSVLYVISSICLQIEFDSQNQYDSYKLGRIISEIFYYLVLFLQMIFYIYITVLIIGSVFYTSIQGIRRKRFFQRIIRLFPSLKLYIYSKQLEINLQKFRMVVRNCIINQSFQPINELGENQALINNCVNSFSDTQIIHHQKLLQ</sequence>
<feature type="transmembrane region" description="Helical" evidence="1">
    <location>
        <begin position="924"/>
        <end position="943"/>
    </location>
</feature>
<dbReference type="AlphaFoldDB" id="Q23ZB1"/>
<feature type="transmembrane region" description="Helical" evidence="1">
    <location>
        <begin position="816"/>
        <end position="834"/>
    </location>
</feature>
<feature type="transmembrane region" description="Helical" evidence="1">
    <location>
        <begin position="983"/>
        <end position="1001"/>
    </location>
</feature>
<name>Q23ZB1_TETTS</name>
<evidence type="ECO:0000313" key="4">
    <source>
        <dbReference type="Proteomes" id="UP000009168"/>
    </source>
</evidence>
<dbReference type="HOGENOM" id="CLU_003191_3_0_1"/>
<dbReference type="RefSeq" id="XP_001022105.2">
    <property type="nucleotide sequence ID" value="XM_001022105.2"/>
</dbReference>
<feature type="transmembrane region" description="Helical" evidence="1">
    <location>
        <begin position="785"/>
        <end position="809"/>
    </location>
</feature>
<feature type="chain" id="PRO_5004202442" evidence="2">
    <location>
        <begin position="19"/>
        <end position="1131"/>
    </location>
</feature>
<dbReference type="EMBL" id="GG662553">
    <property type="protein sequence ID" value="EAS01860.2"/>
    <property type="molecule type" value="Genomic_DNA"/>
</dbReference>
<dbReference type="PANTHER" id="PTHR11319:SF35">
    <property type="entry name" value="OUTER MEMBRANE PROTEIN PMPC-RELATED"/>
    <property type="match status" value="1"/>
</dbReference>
<feature type="transmembrane region" description="Helical" evidence="1">
    <location>
        <begin position="1021"/>
        <end position="1047"/>
    </location>
</feature>
<proteinExistence type="predicted"/>
<gene>
    <name evidence="3" type="ORF">TTHERM_01149310</name>
</gene>
<dbReference type="OrthoDB" id="551205at2759"/>
<dbReference type="Proteomes" id="UP000009168">
    <property type="component" value="Unassembled WGS sequence"/>
</dbReference>
<organism evidence="3 4">
    <name type="scientific">Tetrahymena thermophila (strain SB210)</name>
    <dbReference type="NCBI Taxonomy" id="312017"/>
    <lineage>
        <taxon>Eukaryota</taxon>
        <taxon>Sar</taxon>
        <taxon>Alveolata</taxon>
        <taxon>Ciliophora</taxon>
        <taxon>Intramacronucleata</taxon>
        <taxon>Oligohymenophorea</taxon>
        <taxon>Hymenostomatida</taxon>
        <taxon>Tetrahymenina</taxon>
        <taxon>Tetrahymenidae</taxon>
        <taxon>Tetrahymena</taxon>
    </lineage>
</organism>
<keyword evidence="2" id="KW-0732">Signal</keyword>
<keyword evidence="1" id="KW-1133">Transmembrane helix</keyword>
<accession>Q23ZB1</accession>
<reference evidence="4" key="1">
    <citation type="journal article" date="2006" name="PLoS Biol.">
        <title>Macronuclear genome sequence of the ciliate Tetrahymena thermophila, a model eukaryote.</title>
        <authorList>
            <person name="Eisen J.A."/>
            <person name="Coyne R.S."/>
            <person name="Wu M."/>
            <person name="Wu D."/>
            <person name="Thiagarajan M."/>
            <person name="Wortman J.R."/>
            <person name="Badger J.H."/>
            <person name="Ren Q."/>
            <person name="Amedeo P."/>
            <person name="Jones K.M."/>
            <person name="Tallon L.J."/>
            <person name="Delcher A.L."/>
            <person name="Salzberg S.L."/>
            <person name="Silva J.C."/>
            <person name="Haas B.J."/>
            <person name="Majoros W.H."/>
            <person name="Farzad M."/>
            <person name="Carlton J.M."/>
            <person name="Smith R.K. Jr."/>
            <person name="Garg J."/>
            <person name="Pearlman R.E."/>
            <person name="Karrer K.M."/>
            <person name="Sun L."/>
            <person name="Manning G."/>
            <person name="Elde N.C."/>
            <person name="Turkewitz A.P."/>
            <person name="Asai D.J."/>
            <person name="Wilkes D.E."/>
            <person name="Wang Y."/>
            <person name="Cai H."/>
            <person name="Collins K."/>
            <person name="Stewart B.A."/>
            <person name="Lee S.R."/>
            <person name="Wilamowska K."/>
            <person name="Weinberg Z."/>
            <person name="Ruzzo W.L."/>
            <person name="Wloga D."/>
            <person name="Gaertig J."/>
            <person name="Frankel J."/>
            <person name="Tsao C.-C."/>
            <person name="Gorovsky M.A."/>
            <person name="Keeling P.J."/>
            <person name="Waller R.F."/>
            <person name="Patron N.J."/>
            <person name="Cherry J.M."/>
            <person name="Stover N.A."/>
            <person name="Krieger C.J."/>
            <person name="del Toro C."/>
            <person name="Ryder H.F."/>
            <person name="Williamson S.C."/>
            <person name="Barbeau R.A."/>
            <person name="Hamilton E.P."/>
            <person name="Orias E."/>
        </authorList>
    </citation>
    <scope>NUCLEOTIDE SEQUENCE [LARGE SCALE GENOMIC DNA]</scope>
    <source>
        <strain evidence="4">SB210</strain>
    </source>
</reference>
<feature type="signal peptide" evidence="2">
    <location>
        <begin position="1"/>
        <end position="18"/>
    </location>
</feature>
<keyword evidence="1" id="KW-0472">Membrane</keyword>
<dbReference type="KEGG" id="tet:TTHERM_01149310"/>
<keyword evidence="4" id="KW-1185">Reference proteome</keyword>
<feature type="transmembrane region" description="Helical" evidence="1">
    <location>
        <begin position="722"/>
        <end position="741"/>
    </location>
</feature>
<feature type="transmembrane region" description="Helical" evidence="1">
    <location>
        <begin position="668"/>
        <end position="689"/>
    </location>
</feature>
<feature type="transmembrane region" description="Helical" evidence="1">
    <location>
        <begin position="876"/>
        <end position="899"/>
    </location>
</feature>
<evidence type="ECO:0000256" key="1">
    <source>
        <dbReference type="SAM" id="Phobius"/>
    </source>
</evidence>
<evidence type="ECO:0000256" key="2">
    <source>
        <dbReference type="SAM" id="SignalP"/>
    </source>
</evidence>
<dbReference type="GeneID" id="7825198"/>
<evidence type="ECO:0000313" key="3">
    <source>
        <dbReference type="EMBL" id="EAS01860.2"/>
    </source>
</evidence>